<comment type="caution">
    <text evidence="2">The sequence shown here is derived from an EMBL/GenBank/DDBJ whole genome shotgun (WGS) entry which is preliminary data.</text>
</comment>
<protein>
    <recommendedName>
        <fullName evidence="4">RNase H type-1 domain-containing protein</fullName>
    </recommendedName>
</protein>
<evidence type="ECO:0000256" key="1">
    <source>
        <dbReference type="SAM" id="MobiDB-lite"/>
    </source>
</evidence>
<evidence type="ECO:0000313" key="3">
    <source>
        <dbReference type="Proteomes" id="UP000237105"/>
    </source>
</evidence>
<keyword evidence="3" id="KW-1185">Reference proteome</keyword>
<accession>A0A2P5DSA1</accession>
<reference evidence="3" key="1">
    <citation type="submission" date="2016-06" db="EMBL/GenBank/DDBJ databases">
        <title>Parallel loss of symbiosis genes in relatives of nitrogen-fixing non-legume Parasponia.</title>
        <authorList>
            <person name="Van Velzen R."/>
            <person name="Holmer R."/>
            <person name="Bu F."/>
            <person name="Rutten L."/>
            <person name="Van Zeijl A."/>
            <person name="Liu W."/>
            <person name="Santuari L."/>
            <person name="Cao Q."/>
            <person name="Sharma T."/>
            <person name="Shen D."/>
            <person name="Roswanjaya Y."/>
            <person name="Wardhani T."/>
            <person name="Kalhor M.S."/>
            <person name="Jansen J."/>
            <person name="Van den Hoogen J."/>
            <person name="Gungor B."/>
            <person name="Hartog M."/>
            <person name="Hontelez J."/>
            <person name="Verver J."/>
            <person name="Yang W.-C."/>
            <person name="Schijlen E."/>
            <person name="Repin R."/>
            <person name="Schilthuizen M."/>
            <person name="Schranz E."/>
            <person name="Heidstra R."/>
            <person name="Miyata K."/>
            <person name="Fedorova E."/>
            <person name="Kohlen W."/>
            <person name="Bisseling T."/>
            <person name="Smit S."/>
            <person name="Geurts R."/>
        </authorList>
    </citation>
    <scope>NUCLEOTIDE SEQUENCE [LARGE SCALE GENOMIC DNA]</scope>
    <source>
        <strain evidence="3">cv. WU1-14</strain>
    </source>
</reference>
<name>A0A2P5DSA1_PARAD</name>
<evidence type="ECO:0000313" key="2">
    <source>
        <dbReference type="EMBL" id="PON76166.1"/>
    </source>
</evidence>
<dbReference type="EMBL" id="JXTB01000019">
    <property type="protein sequence ID" value="PON76166.1"/>
    <property type="molecule type" value="Genomic_DNA"/>
</dbReference>
<dbReference type="Proteomes" id="UP000237105">
    <property type="component" value="Unassembled WGS sequence"/>
</dbReference>
<organism evidence="2 3">
    <name type="scientific">Parasponia andersonii</name>
    <name type="common">Sponia andersonii</name>
    <dbReference type="NCBI Taxonomy" id="3476"/>
    <lineage>
        <taxon>Eukaryota</taxon>
        <taxon>Viridiplantae</taxon>
        <taxon>Streptophyta</taxon>
        <taxon>Embryophyta</taxon>
        <taxon>Tracheophyta</taxon>
        <taxon>Spermatophyta</taxon>
        <taxon>Magnoliopsida</taxon>
        <taxon>eudicotyledons</taxon>
        <taxon>Gunneridae</taxon>
        <taxon>Pentapetalae</taxon>
        <taxon>rosids</taxon>
        <taxon>fabids</taxon>
        <taxon>Rosales</taxon>
        <taxon>Cannabaceae</taxon>
        <taxon>Parasponia</taxon>
    </lineage>
</organism>
<proteinExistence type="predicted"/>
<dbReference type="OrthoDB" id="1193612at2759"/>
<sequence>MSPSCKKEHMNSRLKHGQPRLFSSLCRHPNLTTPLFGKPGLSQGRPNPSPPLVSSELALDASSVPALSQSAAIKITWQRPSGHDCFKMNVDAALDPGSKSVGVGAIIRESHDDVYAALKKRLEGRLLPKDAELIIALLRSLQWAQAIIYASYGKCRI</sequence>
<evidence type="ECO:0008006" key="4">
    <source>
        <dbReference type="Google" id="ProtNLM"/>
    </source>
</evidence>
<gene>
    <name evidence="2" type="ORF">PanWU01x14_035840</name>
</gene>
<dbReference type="AlphaFoldDB" id="A0A2P5DSA1"/>
<feature type="region of interest" description="Disordered" evidence="1">
    <location>
        <begin position="36"/>
        <end position="55"/>
    </location>
</feature>